<name>A0A0B2UXK2_TOXCA</name>
<dbReference type="Proteomes" id="UP000031036">
    <property type="component" value="Unassembled WGS sequence"/>
</dbReference>
<organism evidence="2 3">
    <name type="scientific">Toxocara canis</name>
    <name type="common">Canine roundworm</name>
    <dbReference type="NCBI Taxonomy" id="6265"/>
    <lineage>
        <taxon>Eukaryota</taxon>
        <taxon>Metazoa</taxon>
        <taxon>Ecdysozoa</taxon>
        <taxon>Nematoda</taxon>
        <taxon>Chromadorea</taxon>
        <taxon>Rhabditida</taxon>
        <taxon>Spirurina</taxon>
        <taxon>Ascaridomorpha</taxon>
        <taxon>Ascaridoidea</taxon>
        <taxon>Toxocaridae</taxon>
        <taxon>Toxocara</taxon>
    </lineage>
</organism>
<evidence type="ECO:0000313" key="2">
    <source>
        <dbReference type="EMBL" id="KHN73610.1"/>
    </source>
</evidence>
<proteinExistence type="predicted"/>
<feature type="region of interest" description="Disordered" evidence="1">
    <location>
        <begin position="49"/>
        <end position="72"/>
    </location>
</feature>
<reference evidence="2 3" key="1">
    <citation type="submission" date="2014-11" db="EMBL/GenBank/DDBJ databases">
        <title>Genetic blueprint of the zoonotic pathogen Toxocara canis.</title>
        <authorList>
            <person name="Zhu X.-Q."/>
            <person name="Korhonen P.K."/>
            <person name="Cai H."/>
            <person name="Young N.D."/>
            <person name="Nejsum P."/>
            <person name="von Samson-Himmelstjerna G."/>
            <person name="Boag P.R."/>
            <person name="Tan P."/>
            <person name="Li Q."/>
            <person name="Min J."/>
            <person name="Yang Y."/>
            <person name="Wang X."/>
            <person name="Fang X."/>
            <person name="Hall R.S."/>
            <person name="Hofmann A."/>
            <person name="Sternberg P.W."/>
            <person name="Jex A.R."/>
            <person name="Gasser R.B."/>
        </authorList>
    </citation>
    <scope>NUCLEOTIDE SEQUENCE [LARGE SCALE GENOMIC DNA]</scope>
    <source>
        <strain evidence="2">PN_DK_2014</strain>
    </source>
</reference>
<evidence type="ECO:0000313" key="3">
    <source>
        <dbReference type="Proteomes" id="UP000031036"/>
    </source>
</evidence>
<gene>
    <name evidence="2" type="ORF">Tcan_06216</name>
</gene>
<comment type="caution">
    <text evidence="2">The sequence shown here is derived from an EMBL/GenBank/DDBJ whole genome shotgun (WGS) entry which is preliminary data.</text>
</comment>
<evidence type="ECO:0000256" key="1">
    <source>
        <dbReference type="SAM" id="MobiDB-lite"/>
    </source>
</evidence>
<feature type="compositionally biased region" description="Basic and acidic residues" evidence="1">
    <location>
        <begin position="53"/>
        <end position="64"/>
    </location>
</feature>
<dbReference type="EMBL" id="JPKZ01003101">
    <property type="protein sequence ID" value="KHN73610.1"/>
    <property type="molecule type" value="Genomic_DNA"/>
</dbReference>
<protein>
    <submittedName>
        <fullName evidence="2">Uncharacterized protein</fullName>
    </submittedName>
</protein>
<accession>A0A0B2UXK2</accession>
<keyword evidence="3" id="KW-1185">Reference proteome</keyword>
<feature type="non-terminal residue" evidence="2">
    <location>
        <position position="1"/>
    </location>
</feature>
<dbReference type="AlphaFoldDB" id="A0A0B2UXK2"/>
<sequence length="112" mass="13327">VNKLFRKQHLNISVPSLAKIHATNPEYIQDLFQEKINEKVAALKERARVRRTASSDDYHEEAKTGHNANSRRFLLRTDRRHRSVREGMKRMRRRNKRPMKLFVPTISSLIQH</sequence>